<evidence type="ECO:0000313" key="2">
    <source>
        <dbReference type="EMBL" id="SFI72050.1"/>
    </source>
</evidence>
<dbReference type="InterPro" id="IPR036388">
    <property type="entry name" value="WH-like_DNA-bd_sf"/>
</dbReference>
<dbReference type="SUPFAM" id="SSF46785">
    <property type="entry name" value="Winged helix' DNA-binding domain"/>
    <property type="match status" value="1"/>
</dbReference>
<dbReference type="InterPro" id="IPR036390">
    <property type="entry name" value="WH_DNA-bd_sf"/>
</dbReference>
<dbReference type="InterPro" id="IPR000835">
    <property type="entry name" value="HTH_MarR-typ"/>
</dbReference>
<proteinExistence type="predicted"/>
<dbReference type="EMBL" id="FOQZ01000006">
    <property type="protein sequence ID" value="SFI72050.1"/>
    <property type="molecule type" value="Genomic_DNA"/>
</dbReference>
<dbReference type="PRINTS" id="PR00598">
    <property type="entry name" value="HTHMARR"/>
</dbReference>
<protein>
    <submittedName>
        <fullName evidence="2">DNA-binding transcriptional regulator, MarR family</fullName>
    </submittedName>
</protein>
<dbReference type="GO" id="GO:0003700">
    <property type="term" value="F:DNA-binding transcription factor activity"/>
    <property type="evidence" value="ECO:0007669"/>
    <property type="project" value="InterPro"/>
</dbReference>
<dbReference type="Gene3D" id="1.10.10.10">
    <property type="entry name" value="Winged helix-like DNA-binding domain superfamily/Winged helix DNA-binding domain"/>
    <property type="match status" value="1"/>
</dbReference>
<feature type="domain" description="HTH marR-type" evidence="1">
    <location>
        <begin position="1"/>
        <end position="147"/>
    </location>
</feature>
<dbReference type="Pfam" id="PF01047">
    <property type="entry name" value="MarR"/>
    <property type="match status" value="1"/>
</dbReference>
<dbReference type="GO" id="GO:0006950">
    <property type="term" value="P:response to stress"/>
    <property type="evidence" value="ECO:0007669"/>
    <property type="project" value="TreeGrafter"/>
</dbReference>
<comment type="caution">
    <text evidence="2">The sequence shown here is derived from an EMBL/GenBank/DDBJ whole genome shotgun (WGS) entry which is preliminary data.</text>
</comment>
<dbReference type="PROSITE" id="PS50995">
    <property type="entry name" value="HTH_MARR_2"/>
    <property type="match status" value="1"/>
</dbReference>
<dbReference type="SMART" id="SM00347">
    <property type="entry name" value="HTH_MARR"/>
    <property type="match status" value="1"/>
</dbReference>
<dbReference type="PANTHER" id="PTHR33164">
    <property type="entry name" value="TRANSCRIPTIONAL REGULATOR, MARR FAMILY"/>
    <property type="match status" value="1"/>
</dbReference>
<dbReference type="InterPro" id="IPR039422">
    <property type="entry name" value="MarR/SlyA-like"/>
</dbReference>
<evidence type="ECO:0000259" key="1">
    <source>
        <dbReference type="PROSITE" id="PS50995"/>
    </source>
</evidence>
<reference evidence="2 3" key="1">
    <citation type="submission" date="2016-10" db="EMBL/GenBank/DDBJ databases">
        <authorList>
            <person name="Varghese N."/>
            <person name="Submissions S."/>
        </authorList>
    </citation>
    <scope>NUCLEOTIDE SEQUENCE [LARGE SCALE GENOMIC DNA]</scope>
    <source>
        <strain evidence="2 3">UNC380MFSha3.1</strain>
    </source>
</reference>
<dbReference type="GO" id="GO:0003677">
    <property type="term" value="F:DNA binding"/>
    <property type="evidence" value="ECO:0007669"/>
    <property type="project" value="UniProtKB-KW"/>
</dbReference>
<dbReference type="Proteomes" id="UP000198702">
    <property type="component" value="Unassembled WGS sequence"/>
</dbReference>
<name>A0A7Z7D115_9MICO</name>
<dbReference type="PANTHER" id="PTHR33164:SF95">
    <property type="entry name" value="TRANSCRIPTIONAL REGULATOR"/>
    <property type="match status" value="1"/>
</dbReference>
<keyword evidence="2" id="KW-0238">DNA-binding</keyword>
<organism evidence="2 3">
    <name type="scientific">Microbacterium saccharophilum</name>
    <dbReference type="NCBI Taxonomy" id="1213358"/>
    <lineage>
        <taxon>Bacteria</taxon>
        <taxon>Bacillati</taxon>
        <taxon>Actinomycetota</taxon>
        <taxon>Actinomycetes</taxon>
        <taxon>Micrococcales</taxon>
        <taxon>Microbacteriaceae</taxon>
        <taxon>Microbacterium</taxon>
    </lineage>
</organism>
<sequence length="149" mass="16913">MRVDTPLDEREDQDPYRHTGYLLRRAQQLHVATWTRLVSAETTSVQYAVLALLDRLGAASQRTLCDEADLDRSTIADILVRMERRGLVERTRDPDDRRRNAVTLTAAGRDEYDRLRPRVNVADAELTGALGPEELTALRAQLRRMLASA</sequence>
<accession>A0A7Z7D115</accession>
<dbReference type="AlphaFoldDB" id="A0A7Z7D115"/>
<gene>
    <name evidence="2" type="ORF">SAMN04487751_2764</name>
</gene>
<evidence type="ECO:0000313" key="3">
    <source>
        <dbReference type="Proteomes" id="UP000198702"/>
    </source>
</evidence>